<dbReference type="InterPro" id="IPR045229">
    <property type="entry name" value="TPP_enz"/>
</dbReference>
<dbReference type="CDD" id="cd00568">
    <property type="entry name" value="TPP_enzymes"/>
    <property type="match status" value="1"/>
</dbReference>
<keyword evidence="3" id="KW-0808">Transferase</keyword>
<keyword evidence="4 5" id="KW-0786">Thiamine pyrophosphate</keyword>
<dbReference type="PROSITE" id="PS00187">
    <property type="entry name" value="TPP_ENZYMES"/>
    <property type="match status" value="1"/>
</dbReference>
<evidence type="ECO:0000259" key="6">
    <source>
        <dbReference type="Pfam" id="PF00205"/>
    </source>
</evidence>
<dbReference type="SUPFAM" id="SSF52518">
    <property type="entry name" value="Thiamin diphosphate-binding fold (THDP-binding)"/>
    <property type="match status" value="2"/>
</dbReference>
<protein>
    <submittedName>
        <fullName evidence="9">Acetolactate synthase-1/2/3 large subunit</fullName>
    </submittedName>
</protein>
<dbReference type="PANTHER" id="PTHR18968">
    <property type="entry name" value="THIAMINE PYROPHOSPHATE ENZYMES"/>
    <property type="match status" value="1"/>
</dbReference>
<evidence type="ECO:0000256" key="2">
    <source>
        <dbReference type="ARBA" id="ARBA00007812"/>
    </source>
</evidence>
<dbReference type="EMBL" id="FNBL01000009">
    <property type="protein sequence ID" value="SDF96812.1"/>
    <property type="molecule type" value="Genomic_DNA"/>
</dbReference>
<dbReference type="InterPro" id="IPR012001">
    <property type="entry name" value="Thiamin_PyroP_enz_TPP-bd_dom"/>
</dbReference>
<sequence length="590" mass="63547">MAHIGDLIAEMLAQYGVEYVYGMPGGQTTALHDGISRRNDRIRHILMRDERNAAYAADAYARLTGKPGICDVTVGPGANLLPAGFLEALNASIPMIGIIGELPLDWLPLKEKGIASQGFDQLSFFKSCSKEAYLVPSVAALPELIRTAFRVATSPRPGPVALIIPHDIFDAEWDEDLLKIKVDDRSVQMPYMRSCAPAGEIAAAAALIKRAKRPALVCGGGVHGSGAAEIVTEFADRFNGLAVTSLSGKGSVPETRDYAAGVLNPLGSKAAIDLIKEADLVVWCGSKVSQNTGMNWSLPLPEQATITIDFDPLEHGRTFRPTVALMGDVRETVLALGTALGDIPEHNDWLARISEVKAECDADKAAEIASDRLPIQPPRIMDEIAKRLEEDDIVVSDASFSAGWISGYIPAKKPGRQFLFARGQGGLGYAVPGAIGAAAVRPNARIVTVAGDGAFSYTLGELATMCQYDQKVVNVVINNGKLGWIQLWQELYFNNVQSVDLEKQSSVPGYAGAAAALGLLGIYVEKPDEIGPALDRAFAHNGPSVVEVRIDDRATPIHSFKRRLREKSDTPFPRPGTVYRLRDWKVSPDL</sequence>
<dbReference type="InterPro" id="IPR011766">
    <property type="entry name" value="TPP_enzyme_TPP-bd"/>
</dbReference>
<name>A0A1G7QE87_9RHOB</name>
<reference evidence="9 10" key="1">
    <citation type="submission" date="2016-10" db="EMBL/GenBank/DDBJ databases">
        <authorList>
            <person name="de Groot N.N."/>
        </authorList>
    </citation>
    <scope>NUCLEOTIDE SEQUENCE [LARGE SCALE GENOMIC DNA]</scope>
    <source>
        <strain evidence="9 10">DSM 27375</strain>
    </source>
</reference>
<dbReference type="SUPFAM" id="SSF52467">
    <property type="entry name" value="DHS-like NAD/FAD-binding domain"/>
    <property type="match status" value="1"/>
</dbReference>
<dbReference type="Pfam" id="PF02775">
    <property type="entry name" value="TPP_enzyme_C"/>
    <property type="match status" value="1"/>
</dbReference>
<dbReference type="InterPro" id="IPR000399">
    <property type="entry name" value="TPP-bd_CS"/>
</dbReference>
<gene>
    <name evidence="9" type="ORF">SAMN04488117_109104</name>
</gene>
<dbReference type="GO" id="GO:0009097">
    <property type="term" value="P:isoleucine biosynthetic process"/>
    <property type="evidence" value="ECO:0007669"/>
    <property type="project" value="TreeGrafter"/>
</dbReference>
<dbReference type="CDD" id="cd07035">
    <property type="entry name" value="TPP_PYR_POX_like"/>
    <property type="match status" value="1"/>
</dbReference>
<feature type="domain" description="Thiamine pyrophosphate enzyme TPP-binding" evidence="7">
    <location>
        <begin position="401"/>
        <end position="548"/>
    </location>
</feature>
<organism evidence="9 10">
    <name type="scientific">Celeribacter baekdonensis</name>
    <dbReference type="NCBI Taxonomy" id="875171"/>
    <lineage>
        <taxon>Bacteria</taxon>
        <taxon>Pseudomonadati</taxon>
        <taxon>Pseudomonadota</taxon>
        <taxon>Alphaproteobacteria</taxon>
        <taxon>Rhodobacterales</taxon>
        <taxon>Roseobacteraceae</taxon>
        <taxon>Celeribacter</taxon>
    </lineage>
</organism>
<dbReference type="GO" id="GO:0005948">
    <property type="term" value="C:acetolactate synthase complex"/>
    <property type="evidence" value="ECO:0007669"/>
    <property type="project" value="TreeGrafter"/>
</dbReference>
<evidence type="ECO:0000313" key="10">
    <source>
        <dbReference type="Proteomes" id="UP000182284"/>
    </source>
</evidence>
<evidence type="ECO:0000313" key="9">
    <source>
        <dbReference type="EMBL" id="SDF96812.1"/>
    </source>
</evidence>
<dbReference type="PANTHER" id="PTHR18968:SF13">
    <property type="entry name" value="ACETOLACTATE SYNTHASE CATALYTIC SUBUNIT, MITOCHONDRIAL"/>
    <property type="match status" value="1"/>
</dbReference>
<dbReference type="GO" id="GO:0030976">
    <property type="term" value="F:thiamine pyrophosphate binding"/>
    <property type="evidence" value="ECO:0007669"/>
    <property type="project" value="InterPro"/>
</dbReference>
<dbReference type="GO" id="GO:0050660">
    <property type="term" value="F:flavin adenine dinucleotide binding"/>
    <property type="evidence" value="ECO:0007669"/>
    <property type="project" value="TreeGrafter"/>
</dbReference>
<dbReference type="InterPro" id="IPR029035">
    <property type="entry name" value="DHS-like_NAD/FAD-binding_dom"/>
</dbReference>
<comment type="cofactor">
    <cofactor evidence="1">
        <name>thiamine diphosphate</name>
        <dbReference type="ChEBI" id="CHEBI:58937"/>
    </cofactor>
</comment>
<dbReference type="Gene3D" id="3.40.50.1220">
    <property type="entry name" value="TPP-binding domain"/>
    <property type="match status" value="1"/>
</dbReference>
<evidence type="ECO:0000256" key="4">
    <source>
        <dbReference type="ARBA" id="ARBA00023052"/>
    </source>
</evidence>
<comment type="similarity">
    <text evidence="2 5">Belongs to the TPP enzyme family.</text>
</comment>
<evidence type="ECO:0000256" key="5">
    <source>
        <dbReference type="RuleBase" id="RU362132"/>
    </source>
</evidence>
<feature type="domain" description="Thiamine pyrophosphate enzyme central" evidence="6">
    <location>
        <begin position="201"/>
        <end position="336"/>
    </location>
</feature>
<dbReference type="OrthoDB" id="4494979at2"/>
<dbReference type="RefSeq" id="WP_074646133.1">
    <property type="nucleotide sequence ID" value="NZ_FNBL01000009.1"/>
</dbReference>
<evidence type="ECO:0000256" key="1">
    <source>
        <dbReference type="ARBA" id="ARBA00001964"/>
    </source>
</evidence>
<evidence type="ECO:0000259" key="7">
    <source>
        <dbReference type="Pfam" id="PF02775"/>
    </source>
</evidence>
<dbReference type="Pfam" id="PF02776">
    <property type="entry name" value="TPP_enzyme_N"/>
    <property type="match status" value="1"/>
</dbReference>
<dbReference type="Pfam" id="PF00205">
    <property type="entry name" value="TPP_enzyme_M"/>
    <property type="match status" value="1"/>
</dbReference>
<dbReference type="InterPro" id="IPR012000">
    <property type="entry name" value="Thiamin_PyroP_enz_cen_dom"/>
</dbReference>
<dbReference type="Gene3D" id="3.40.50.970">
    <property type="match status" value="2"/>
</dbReference>
<feature type="domain" description="Thiamine pyrophosphate enzyme N-terminal TPP-binding" evidence="8">
    <location>
        <begin position="4"/>
        <end position="121"/>
    </location>
</feature>
<dbReference type="GO" id="GO:0003984">
    <property type="term" value="F:acetolactate synthase activity"/>
    <property type="evidence" value="ECO:0007669"/>
    <property type="project" value="TreeGrafter"/>
</dbReference>
<dbReference type="AlphaFoldDB" id="A0A1G7QE87"/>
<dbReference type="Proteomes" id="UP000182284">
    <property type="component" value="Unassembled WGS sequence"/>
</dbReference>
<dbReference type="GO" id="GO:0000287">
    <property type="term" value="F:magnesium ion binding"/>
    <property type="evidence" value="ECO:0007669"/>
    <property type="project" value="InterPro"/>
</dbReference>
<dbReference type="InterPro" id="IPR029061">
    <property type="entry name" value="THDP-binding"/>
</dbReference>
<accession>A0A1G7QE87</accession>
<evidence type="ECO:0000256" key="3">
    <source>
        <dbReference type="ARBA" id="ARBA00022679"/>
    </source>
</evidence>
<proteinExistence type="inferred from homology"/>
<evidence type="ECO:0000259" key="8">
    <source>
        <dbReference type="Pfam" id="PF02776"/>
    </source>
</evidence>
<dbReference type="GO" id="GO:0009099">
    <property type="term" value="P:L-valine biosynthetic process"/>
    <property type="evidence" value="ECO:0007669"/>
    <property type="project" value="TreeGrafter"/>
</dbReference>